<proteinExistence type="predicted"/>
<dbReference type="PROSITE" id="PS50157">
    <property type="entry name" value="ZINC_FINGER_C2H2_2"/>
    <property type="match status" value="1"/>
</dbReference>
<keyword evidence="13" id="KW-1185">Reference proteome</keyword>
<gene>
    <name evidence="12" type="ORF">P879_04677</name>
</gene>
<protein>
    <recommendedName>
        <fullName evidence="11">C2H2-type domain-containing protein</fullName>
    </recommendedName>
</protein>
<feature type="region of interest" description="Disordered" evidence="10">
    <location>
        <begin position="180"/>
        <end position="205"/>
    </location>
</feature>
<reference evidence="12 13" key="1">
    <citation type="submission" date="2019-07" db="EMBL/GenBank/DDBJ databases">
        <title>Annotation for the trematode Paragonimus westermani.</title>
        <authorList>
            <person name="Choi Y.-J."/>
        </authorList>
    </citation>
    <scope>NUCLEOTIDE SEQUENCE [LARGE SCALE GENOMIC DNA]</scope>
    <source>
        <strain evidence="12">180907_Pwestermani</strain>
    </source>
</reference>
<dbReference type="AlphaFoldDB" id="A0A8T0DHT2"/>
<evidence type="ECO:0000256" key="10">
    <source>
        <dbReference type="SAM" id="MobiDB-lite"/>
    </source>
</evidence>
<dbReference type="Gene3D" id="3.30.160.60">
    <property type="entry name" value="Classic Zinc Finger"/>
    <property type="match status" value="1"/>
</dbReference>
<keyword evidence="6" id="KW-0805">Transcription regulation</keyword>
<evidence type="ECO:0000256" key="7">
    <source>
        <dbReference type="ARBA" id="ARBA00023163"/>
    </source>
</evidence>
<organism evidence="12 13">
    <name type="scientific">Paragonimus westermani</name>
    <dbReference type="NCBI Taxonomy" id="34504"/>
    <lineage>
        <taxon>Eukaryota</taxon>
        <taxon>Metazoa</taxon>
        <taxon>Spiralia</taxon>
        <taxon>Lophotrochozoa</taxon>
        <taxon>Platyhelminthes</taxon>
        <taxon>Trematoda</taxon>
        <taxon>Digenea</taxon>
        <taxon>Plagiorchiida</taxon>
        <taxon>Troglotremata</taxon>
        <taxon>Troglotrematidae</taxon>
        <taxon>Paragonimus</taxon>
    </lineage>
</organism>
<evidence type="ECO:0000256" key="9">
    <source>
        <dbReference type="PROSITE-ProRule" id="PRU00042"/>
    </source>
</evidence>
<dbReference type="SUPFAM" id="SSF57667">
    <property type="entry name" value="beta-beta-alpha zinc fingers"/>
    <property type="match status" value="1"/>
</dbReference>
<comment type="subcellular location">
    <subcellularLocation>
        <location evidence="1">Nucleus</location>
    </subcellularLocation>
</comment>
<accession>A0A8T0DHT2</accession>
<dbReference type="OrthoDB" id="8953942at2759"/>
<evidence type="ECO:0000256" key="5">
    <source>
        <dbReference type="ARBA" id="ARBA00022833"/>
    </source>
</evidence>
<comment type="caution">
    <text evidence="12">The sequence shown here is derived from an EMBL/GenBank/DDBJ whole genome shotgun (WGS) entry which is preliminary data.</text>
</comment>
<name>A0A8T0DHT2_9TREM</name>
<evidence type="ECO:0000313" key="13">
    <source>
        <dbReference type="Proteomes" id="UP000699462"/>
    </source>
</evidence>
<evidence type="ECO:0000256" key="6">
    <source>
        <dbReference type="ARBA" id="ARBA00023015"/>
    </source>
</evidence>
<dbReference type="GO" id="GO:0017053">
    <property type="term" value="C:transcription repressor complex"/>
    <property type="evidence" value="ECO:0007669"/>
    <property type="project" value="TreeGrafter"/>
</dbReference>
<dbReference type="GO" id="GO:0008270">
    <property type="term" value="F:zinc ion binding"/>
    <property type="evidence" value="ECO:0007669"/>
    <property type="project" value="UniProtKB-KW"/>
</dbReference>
<keyword evidence="7" id="KW-0804">Transcription</keyword>
<keyword evidence="5" id="KW-0862">Zinc</keyword>
<dbReference type="PANTHER" id="PTHR15065:SF4">
    <property type="entry name" value="LD18634P"/>
    <property type="match status" value="1"/>
</dbReference>
<dbReference type="GO" id="GO:0000978">
    <property type="term" value="F:RNA polymerase II cis-regulatory region sequence-specific DNA binding"/>
    <property type="evidence" value="ECO:0007669"/>
    <property type="project" value="TreeGrafter"/>
</dbReference>
<keyword evidence="8" id="KW-0539">Nucleus</keyword>
<keyword evidence="2" id="KW-0479">Metal-binding</keyword>
<evidence type="ECO:0000256" key="2">
    <source>
        <dbReference type="ARBA" id="ARBA00022723"/>
    </source>
</evidence>
<dbReference type="InterPro" id="IPR013087">
    <property type="entry name" value="Znf_C2H2_type"/>
</dbReference>
<dbReference type="InterPro" id="IPR036236">
    <property type="entry name" value="Znf_C2H2_sf"/>
</dbReference>
<evidence type="ECO:0000256" key="1">
    <source>
        <dbReference type="ARBA" id="ARBA00004123"/>
    </source>
</evidence>
<dbReference type="GO" id="GO:0005634">
    <property type="term" value="C:nucleus"/>
    <property type="evidence" value="ECO:0007669"/>
    <property type="project" value="UniProtKB-SubCell"/>
</dbReference>
<dbReference type="GO" id="GO:0030182">
    <property type="term" value="P:neuron differentiation"/>
    <property type="evidence" value="ECO:0007669"/>
    <property type="project" value="TreeGrafter"/>
</dbReference>
<evidence type="ECO:0000259" key="11">
    <source>
        <dbReference type="PROSITE" id="PS50157"/>
    </source>
</evidence>
<evidence type="ECO:0000313" key="12">
    <source>
        <dbReference type="EMBL" id="KAF8567413.1"/>
    </source>
</evidence>
<evidence type="ECO:0000256" key="8">
    <source>
        <dbReference type="ARBA" id="ARBA00023242"/>
    </source>
</evidence>
<feature type="compositionally biased region" description="Basic and acidic residues" evidence="10">
    <location>
        <begin position="180"/>
        <end position="200"/>
    </location>
</feature>
<evidence type="ECO:0000256" key="3">
    <source>
        <dbReference type="ARBA" id="ARBA00022737"/>
    </source>
</evidence>
<dbReference type="Proteomes" id="UP000699462">
    <property type="component" value="Unassembled WGS sequence"/>
</dbReference>
<dbReference type="PANTHER" id="PTHR15065">
    <property type="entry name" value="INSULINOMA-ASSOCIATED 1"/>
    <property type="match status" value="1"/>
</dbReference>
<keyword evidence="4 9" id="KW-0863">Zinc-finger</keyword>
<dbReference type="GO" id="GO:0010564">
    <property type="term" value="P:regulation of cell cycle process"/>
    <property type="evidence" value="ECO:0007669"/>
    <property type="project" value="TreeGrafter"/>
</dbReference>
<sequence>MFNHSSLLPQVHVKEDTQLIDPKLWNLSFNLESGLLHFTDYASSSFQHRNELASTHGYSLLPSKFAAIVRPKYETSVIQSSVAHQRSVSTECRTIPTGRKIVQSRRANNASYSCRKKLSHFKSSKHLSGNNTEDNLRSPITGVRIVPLEEFLSPVHTVYSSPISDGMVKPADEQITKKRIQQKDPNRHHQQEHQQREHQRQQQQTNLIREQLSRIPNSIGDYVCRLCTKWFPDALALADHRCPRMTCLAYPCEKCGKMFNCPANRASHQRWHRPRLSQTQEELIRKTSTTNSTSNERQVWSIQSDFVSQNEQISPVHQPANRHSDQVGLVNTSQYGCINTSFRASKAYREEDGKAKRFISFSVEALLA</sequence>
<dbReference type="EMBL" id="JTDF01003885">
    <property type="protein sequence ID" value="KAF8567413.1"/>
    <property type="molecule type" value="Genomic_DNA"/>
</dbReference>
<dbReference type="GO" id="GO:0001227">
    <property type="term" value="F:DNA-binding transcription repressor activity, RNA polymerase II-specific"/>
    <property type="evidence" value="ECO:0007669"/>
    <property type="project" value="TreeGrafter"/>
</dbReference>
<evidence type="ECO:0000256" key="4">
    <source>
        <dbReference type="ARBA" id="ARBA00022771"/>
    </source>
</evidence>
<keyword evidence="3" id="KW-0677">Repeat</keyword>
<feature type="domain" description="C2H2-type" evidence="11">
    <location>
        <begin position="250"/>
        <end position="272"/>
    </location>
</feature>
<dbReference type="PROSITE" id="PS00028">
    <property type="entry name" value="ZINC_FINGER_C2H2_1"/>
    <property type="match status" value="1"/>
</dbReference>
<dbReference type="InterPro" id="IPR042972">
    <property type="entry name" value="INSM1/2"/>
</dbReference>